<name>A0A915IWU0_ROMCU</name>
<feature type="region of interest" description="Disordered" evidence="1">
    <location>
        <begin position="44"/>
        <end position="68"/>
    </location>
</feature>
<proteinExistence type="predicted"/>
<feature type="compositionally biased region" description="Polar residues" evidence="1">
    <location>
        <begin position="56"/>
        <end position="68"/>
    </location>
</feature>
<evidence type="ECO:0000313" key="2">
    <source>
        <dbReference type="Proteomes" id="UP000887565"/>
    </source>
</evidence>
<sequence>QKIRPHFLKTDTSNAHFLTRAKCKSKKAAPFVSMNRTTGTARYRAVSRGEDRYSSKQETFTQKEITTG</sequence>
<reference evidence="3" key="1">
    <citation type="submission" date="2022-11" db="UniProtKB">
        <authorList>
            <consortium name="WormBaseParasite"/>
        </authorList>
    </citation>
    <scope>IDENTIFICATION</scope>
</reference>
<dbReference type="WBParaSite" id="nRc.2.0.1.t17875-RA">
    <property type="protein sequence ID" value="nRc.2.0.1.t17875-RA"/>
    <property type="gene ID" value="nRc.2.0.1.g17875"/>
</dbReference>
<keyword evidence="2" id="KW-1185">Reference proteome</keyword>
<dbReference type="Proteomes" id="UP000887565">
    <property type="component" value="Unplaced"/>
</dbReference>
<accession>A0A915IWU0</accession>
<protein>
    <submittedName>
        <fullName evidence="3">Uncharacterized protein</fullName>
    </submittedName>
</protein>
<evidence type="ECO:0000313" key="3">
    <source>
        <dbReference type="WBParaSite" id="nRc.2.0.1.t17875-RA"/>
    </source>
</evidence>
<organism evidence="2 3">
    <name type="scientific">Romanomermis culicivorax</name>
    <name type="common">Nematode worm</name>
    <dbReference type="NCBI Taxonomy" id="13658"/>
    <lineage>
        <taxon>Eukaryota</taxon>
        <taxon>Metazoa</taxon>
        <taxon>Ecdysozoa</taxon>
        <taxon>Nematoda</taxon>
        <taxon>Enoplea</taxon>
        <taxon>Dorylaimia</taxon>
        <taxon>Mermithida</taxon>
        <taxon>Mermithoidea</taxon>
        <taxon>Mermithidae</taxon>
        <taxon>Romanomermis</taxon>
    </lineage>
</organism>
<evidence type="ECO:0000256" key="1">
    <source>
        <dbReference type="SAM" id="MobiDB-lite"/>
    </source>
</evidence>
<dbReference type="AlphaFoldDB" id="A0A915IWU0"/>